<organism evidence="8 9">
    <name type="scientific">Arundinibacter roseus</name>
    <dbReference type="NCBI Taxonomy" id="2070510"/>
    <lineage>
        <taxon>Bacteria</taxon>
        <taxon>Pseudomonadati</taxon>
        <taxon>Bacteroidota</taxon>
        <taxon>Cytophagia</taxon>
        <taxon>Cytophagales</taxon>
        <taxon>Spirosomataceae</taxon>
        <taxon>Arundinibacter</taxon>
    </lineage>
</organism>
<dbReference type="RefSeq" id="WP_132120035.1">
    <property type="nucleotide sequence ID" value="NZ_SMJU01000011.1"/>
</dbReference>
<evidence type="ECO:0000256" key="2">
    <source>
        <dbReference type="ARBA" id="ARBA00006275"/>
    </source>
</evidence>
<keyword evidence="5" id="KW-0998">Cell outer membrane</keyword>
<name>A0A4R4K848_9BACT</name>
<feature type="domain" description="SusD-like N-terminal" evidence="7">
    <location>
        <begin position="95"/>
        <end position="223"/>
    </location>
</feature>
<keyword evidence="9" id="KW-1185">Reference proteome</keyword>
<evidence type="ECO:0000259" key="7">
    <source>
        <dbReference type="Pfam" id="PF14322"/>
    </source>
</evidence>
<evidence type="ECO:0000259" key="6">
    <source>
        <dbReference type="Pfam" id="PF07980"/>
    </source>
</evidence>
<dbReference type="SUPFAM" id="SSF48452">
    <property type="entry name" value="TPR-like"/>
    <property type="match status" value="1"/>
</dbReference>
<comment type="similarity">
    <text evidence="2">Belongs to the SusD family.</text>
</comment>
<dbReference type="GO" id="GO:0009279">
    <property type="term" value="C:cell outer membrane"/>
    <property type="evidence" value="ECO:0007669"/>
    <property type="project" value="UniProtKB-SubCell"/>
</dbReference>
<evidence type="ECO:0000256" key="1">
    <source>
        <dbReference type="ARBA" id="ARBA00004442"/>
    </source>
</evidence>
<evidence type="ECO:0000256" key="3">
    <source>
        <dbReference type="ARBA" id="ARBA00022729"/>
    </source>
</evidence>
<keyword evidence="4" id="KW-0472">Membrane</keyword>
<dbReference type="Pfam" id="PF07980">
    <property type="entry name" value="SusD_RagB"/>
    <property type="match status" value="1"/>
</dbReference>
<keyword evidence="3" id="KW-0732">Signal</keyword>
<evidence type="ECO:0000313" key="8">
    <source>
        <dbReference type="EMBL" id="TDB62726.1"/>
    </source>
</evidence>
<proteinExistence type="inferred from homology"/>
<feature type="domain" description="RagB/SusD" evidence="6">
    <location>
        <begin position="450"/>
        <end position="568"/>
    </location>
</feature>
<evidence type="ECO:0000256" key="5">
    <source>
        <dbReference type="ARBA" id="ARBA00023237"/>
    </source>
</evidence>
<accession>A0A4R4K848</accession>
<evidence type="ECO:0000313" key="9">
    <source>
        <dbReference type="Proteomes" id="UP000295706"/>
    </source>
</evidence>
<comment type="caution">
    <text evidence="8">The sequence shown here is derived from an EMBL/GenBank/DDBJ whole genome shotgun (WGS) entry which is preliminary data.</text>
</comment>
<dbReference type="InterPro" id="IPR011990">
    <property type="entry name" value="TPR-like_helical_dom_sf"/>
</dbReference>
<sequence length="569" mass="65319">MKKLVSLFSIFFLLPWVFSCREDEILNEVPLDFLTIENALVKPQDVENSIISLYDLTRRYFGDASSDGLNFDMYMGTDAGYHARFPKIHVLSAYTAFTADDNFTVNRWQNAYRIIFDANVILNKLNGIPFTSEDQKKRYEAEARFFRAWSYRNLVHLYGDVPLLLDDSIDPRTDYIRTPKQEVWAQIISDFEFAKDNLPDVNQNTQDGRLVQDAAYHMLAEMYIVSKDFPKAIAAATHVIGGGNYSLMTERFGSRIDEPGDVYWDLFRLNNQNRSSGNRESIWVHQVEYQTPGGYGVPTGNDANRYERIIGPEYNRFIAKGEKAGVRTFIFESTYHGGRGQGWFRPSALATHLVWQGNQDQDIRTSDANILRKWRVDNPASAFFNQIIDVGNPASFYAFVDPATIENDTNRMLYPVFLKMTMVNNHFPTELENGVGPRMVGDARRLYTDQYAIRLAETYLLRAEAYLGAGNLSKAAADINSVRARAKATLIQPSDVTLDYILDERIRELYLEEPRRLTLARLGKVYERTVKYNPYAAPFIKEHNNLYPIPSRELRINADAELKQNPGYN</sequence>
<gene>
    <name evidence="8" type="ORF">EZE20_17475</name>
</gene>
<reference evidence="8 9" key="1">
    <citation type="submission" date="2019-02" db="EMBL/GenBank/DDBJ databases">
        <title>Arundinibacter roseus gen. nov., sp. nov., a new member of the family Cytophagaceae.</title>
        <authorList>
            <person name="Szuroczki S."/>
            <person name="Khayer B."/>
            <person name="Sproer C."/>
            <person name="Toumi M."/>
            <person name="Szabo A."/>
            <person name="Felfoldi T."/>
            <person name="Schumann P."/>
            <person name="Toth E."/>
        </authorList>
    </citation>
    <scope>NUCLEOTIDE SEQUENCE [LARGE SCALE GENOMIC DNA]</scope>
    <source>
        <strain evidence="8 9">DMA-k-7a</strain>
    </source>
</reference>
<dbReference type="PROSITE" id="PS51257">
    <property type="entry name" value="PROKAR_LIPOPROTEIN"/>
    <property type="match status" value="1"/>
</dbReference>
<dbReference type="Proteomes" id="UP000295706">
    <property type="component" value="Unassembled WGS sequence"/>
</dbReference>
<dbReference type="Pfam" id="PF14322">
    <property type="entry name" value="SusD-like_3"/>
    <property type="match status" value="1"/>
</dbReference>
<dbReference type="EMBL" id="SMJU01000011">
    <property type="protein sequence ID" value="TDB62726.1"/>
    <property type="molecule type" value="Genomic_DNA"/>
</dbReference>
<dbReference type="AlphaFoldDB" id="A0A4R4K848"/>
<protein>
    <submittedName>
        <fullName evidence="8">RagB/SusD family nutrient uptake outer membrane protein</fullName>
    </submittedName>
</protein>
<evidence type="ECO:0000256" key="4">
    <source>
        <dbReference type="ARBA" id="ARBA00023136"/>
    </source>
</evidence>
<dbReference type="Gene3D" id="1.25.40.390">
    <property type="match status" value="1"/>
</dbReference>
<dbReference type="InterPro" id="IPR012944">
    <property type="entry name" value="SusD_RagB_dom"/>
</dbReference>
<dbReference type="OrthoDB" id="906516at2"/>
<dbReference type="InterPro" id="IPR033985">
    <property type="entry name" value="SusD-like_N"/>
</dbReference>
<comment type="subcellular location">
    <subcellularLocation>
        <location evidence="1">Cell outer membrane</location>
    </subcellularLocation>
</comment>